<keyword evidence="1" id="KW-0732">Signal</keyword>
<proteinExistence type="predicted"/>
<dbReference type="EMBL" id="PFAM01000017">
    <property type="protein sequence ID" value="PIT95958.1"/>
    <property type="molecule type" value="Genomic_DNA"/>
</dbReference>
<evidence type="ECO:0000313" key="3">
    <source>
        <dbReference type="Proteomes" id="UP000228533"/>
    </source>
</evidence>
<protein>
    <submittedName>
        <fullName evidence="2">Uncharacterized protein</fullName>
    </submittedName>
</protein>
<name>A0A2M6WT45_9BACT</name>
<dbReference type="Proteomes" id="UP000228533">
    <property type="component" value="Unassembled WGS sequence"/>
</dbReference>
<dbReference type="AlphaFoldDB" id="A0A2M6WT45"/>
<gene>
    <name evidence="2" type="ORF">COT94_03150</name>
</gene>
<accession>A0A2M6WT45</accession>
<feature type="signal peptide" evidence="1">
    <location>
        <begin position="1"/>
        <end position="25"/>
    </location>
</feature>
<organism evidence="2 3">
    <name type="scientific">Candidatus Falkowbacteria bacterium CG10_big_fil_rev_8_21_14_0_10_37_14</name>
    <dbReference type="NCBI Taxonomy" id="1974561"/>
    <lineage>
        <taxon>Bacteria</taxon>
        <taxon>Candidatus Falkowiibacteriota</taxon>
    </lineage>
</organism>
<evidence type="ECO:0000256" key="1">
    <source>
        <dbReference type="SAM" id="SignalP"/>
    </source>
</evidence>
<comment type="caution">
    <text evidence="2">The sequence shown here is derived from an EMBL/GenBank/DDBJ whole genome shotgun (WGS) entry which is preliminary data.</text>
</comment>
<sequence length="477" mass="52532">MFRGFLIFSLLMSTLFNVGLLAAHAVDDNPLDALAIRVMPNLYHLSPLTWYKKNVDTPGSLQSVVVDGYSGVRDGRTVYISAANIDNSNLYTNIYIISYNQESESATTDIFGQFLKYWKFNINIIEEYGQGYCKPLSGALCSLDADCAKSGTNQICRGGACVSSCWLSSDCANNSYCDSRKAQIIRDVKRLADLRETSVAIDYYRGQKNLYPELTSGSYLPGKTISVWPSWSENLSKTVGFALPKDPLNRLGACENFDSVTCWSESTKTFATNFSDPVLPPGSYAFVYMWDKGTDEYRLCANFETPYANLPAMWRCDGYVDSVPVDKPQFTLGSLVSPAGPFTGYFAVDSRFPIDLTKVSIAPLDPDSWAAWRDAGWVFEGGATAGLRWSDTAVANQKKLTATKVILKDGKAFQYFKFSLTACDNHNSCAIKDGTIRVCQPRDCSAVECGKINDNCGGTLMCGDCLNGHTCINNQCQ</sequence>
<feature type="chain" id="PRO_5014792280" evidence="1">
    <location>
        <begin position="26"/>
        <end position="477"/>
    </location>
</feature>
<reference evidence="3" key="1">
    <citation type="submission" date="2017-09" db="EMBL/GenBank/DDBJ databases">
        <title>Depth-based differentiation of microbial function through sediment-hosted aquifers and enrichment of novel symbionts in the deep terrestrial subsurface.</title>
        <authorList>
            <person name="Probst A.J."/>
            <person name="Ladd B."/>
            <person name="Jarett J.K."/>
            <person name="Geller-Mcgrath D.E."/>
            <person name="Sieber C.M.K."/>
            <person name="Emerson J.B."/>
            <person name="Anantharaman K."/>
            <person name="Thomas B.C."/>
            <person name="Malmstrom R."/>
            <person name="Stieglmeier M."/>
            <person name="Klingl A."/>
            <person name="Woyke T."/>
            <person name="Ryan C.M."/>
            <person name="Banfield J.F."/>
        </authorList>
    </citation>
    <scope>NUCLEOTIDE SEQUENCE [LARGE SCALE GENOMIC DNA]</scope>
</reference>
<evidence type="ECO:0000313" key="2">
    <source>
        <dbReference type="EMBL" id="PIT95958.1"/>
    </source>
</evidence>